<keyword evidence="2" id="KW-1185">Reference proteome</keyword>
<accession>A0A0D4DBB2</accession>
<organism evidence="1 2">
    <name type="scientific">Vibrio phage ValKK3</name>
    <dbReference type="NCBI Taxonomy" id="1610855"/>
    <lineage>
        <taxon>Viruses</taxon>
        <taxon>Duplodnaviria</taxon>
        <taxon>Heunggongvirae</taxon>
        <taxon>Uroviricota</taxon>
        <taxon>Caudoviricetes</taxon>
        <taxon>Pantevenvirales</taxon>
        <taxon>Straboviridae</taxon>
        <taxon>Schizotequatrovirus</taxon>
        <taxon>Schizotequatrovirus valkk3</taxon>
    </lineage>
</organism>
<proteinExistence type="predicted"/>
<dbReference type="GeneID" id="26628338"/>
<name>A0A0D4DBB2_9CAUD</name>
<dbReference type="KEGG" id="vg:26628338"/>
<dbReference type="RefSeq" id="YP_009201115.1">
    <property type="nucleotide sequence ID" value="NC_028829.1"/>
</dbReference>
<dbReference type="EMBL" id="KP671755">
    <property type="protein sequence ID" value="AJT60853.1"/>
    <property type="molecule type" value="Genomic_DNA"/>
</dbReference>
<evidence type="ECO:0000313" key="2">
    <source>
        <dbReference type="Proteomes" id="UP000202888"/>
    </source>
</evidence>
<dbReference type="OrthoDB" id="35964at10239"/>
<protein>
    <submittedName>
        <fullName evidence="1">Uncharacterized protein</fullName>
    </submittedName>
</protein>
<dbReference type="Proteomes" id="UP000202888">
    <property type="component" value="Segment"/>
</dbReference>
<reference evidence="1 2" key="1">
    <citation type="journal article" date="2016" name="Genom Data">
        <title>Complete genome sequence of a giant Vibrio phage ValKK3 infecting Vibrio alginolyticus.</title>
        <authorList>
            <person name="Lal T.M."/>
            <person name="Sano M."/>
            <person name="Hatai K."/>
            <person name="Ransangan J."/>
        </authorList>
    </citation>
    <scope>NUCLEOTIDE SEQUENCE [LARGE SCALE GENOMIC DNA]</scope>
</reference>
<evidence type="ECO:0000313" key="1">
    <source>
        <dbReference type="EMBL" id="AJT60853.1"/>
    </source>
</evidence>
<sequence>MKCEICGHPDGYSDGVGMILCNDCYSLARRPFISYTEEEKPVIVPPSLIDKIKKLFEKG</sequence>